<sequence>MNAETTETPEPTETPAAAAPAIRYAAVTFDCADPAELARFYGEALALPTVYAGDDFVMLGQEGAPGLGFHRLPDYRPPAWPDPTGERGKQAHLELGVADLDEAEARLVSLGAVKALEQPDPDRWRVLLDPAGHPFCVTTLA</sequence>
<dbReference type="CDD" id="cd06587">
    <property type="entry name" value="VOC"/>
    <property type="match status" value="1"/>
</dbReference>
<evidence type="ECO:0000313" key="3">
    <source>
        <dbReference type="Proteomes" id="UP001501371"/>
    </source>
</evidence>
<dbReference type="Gene3D" id="3.10.180.10">
    <property type="entry name" value="2,3-Dihydroxybiphenyl 1,2-Dioxygenase, domain 1"/>
    <property type="match status" value="1"/>
</dbReference>
<dbReference type="PROSITE" id="PS51819">
    <property type="entry name" value="VOC"/>
    <property type="match status" value="1"/>
</dbReference>
<comment type="caution">
    <text evidence="2">The sequence shown here is derived from an EMBL/GenBank/DDBJ whole genome shotgun (WGS) entry which is preliminary data.</text>
</comment>
<dbReference type="InterPro" id="IPR041581">
    <property type="entry name" value="Glyoxalase_6"/>
</dbReference>
<reference evidence="2 3" key="1">
    <citation type="journal article" date="2019" name="Int. J. Syst. Evol. Microbiol.">
        <title>The Global Catalogue of Microorganisms (GCM) 10K type strain sequencing project: providing services to taxonomists for standard genome sequencing and annotation.</title>
        <authorList>
            <consortium name="The Broad Institute Genomics Platform"/>
            <consortium name="The Broad Institute Genome Sequencing Center for Infectious Disease"/>
            <person name="Wu L."/>
            <person name="Ma J."/>
        </authorList>
    </citation>
    <scope>NUCLEOTIDE SEQUENCE [LARGE SCALE GENOMIC DNA]</scope>
    <source>
        <strain evidence="2 3">JCM 12696</strain>
    </source>
</reference>
<dbReference type="Pfam" id="PF18029">
    <property type="entry name" value="Glyoxalase_6"/>
    <property type="match status" value="1"/>
</dbReference>
<evidence type="ECO:0000259" key="1">
    <source>
        <dbReference type="PROSITE" id="PS51819"/>
    </source>
</evidence>
<evidence type="ECO:0000313" key="2">
    <source>
        <dbReference type="EMBL" id="GAA1160744.1"/>
    </source>
</evidence>
<dbReference type="Proteomes" id="UP001501371">
    <property type="component" value="Unassembled WGS sequence"/>
</dbReference>
<accession>A0ABN1UP75</accession>
<feature type="domain" description="VOC" evidence="1">
    <location>
        <begin position="23"/>
        <end position="140"/>
    </location>
</feature>
<dbReference type="SUPFAM" id="SSF54593">
    <property type="entry name" value="Glyoxalase/Bleomycin resistance protein/Dihydroxybiphenyl dioxygenase"/>
    <property type="match status" value="1"/>
</dbReference>
<dbReference type="RefSeq" id="WP_344272301.1">
    <property type="nucleotide sequence ID" value="NZ_BAAAKV010000011.1"/>
</dbReference>
<proteinExistence type="predicted"/>
<dbReference type="InterPro" id="IPR029068">
    <property type="entry name" value="Glyas_Bleomycin-R_OHBP_Dase"/>
</dbReference>
<gene>
    <name evidence="2" type="ORF">GCM10009654_16360</name>
</gene>
<dbReference type="PANTHER" id="PTHR35908:SF1">
    <property type="entry name" value="CONSERVED PROTEIN"/>
    <property type="match status" value="1"/>
</dbReference>
<keyword evidence="3" id="KW-1185">Reference proteome</keyword>
<protein>
    <submittedName>
        <fullName evidence="2">VOC family protein</fullName>
    </submittedName>
</protein>
<dbReference type="EMBL" id="BAAAKV010000011">
    <property type="protein sequence ID" value="GAA1160744.1"/>
    <property type="molecule type" value="Genomic_DNA"/>
</dbReference>
<dbReference type="PANTHER" id="PTHR35908">
    <property type="entry name" value="HYPOTHETICAL FUSION PROTEIN"/>
    <property type="match status" value="1"/>
</dbReference>
<organism evidence="2 3">
    <name type="scientific">Streptomyces hebeiensis</name>
    <dbReference type="NCBI Taxonomy" id="229486"/>
    <lineage>
        <taxon>Bacteria</taxon>
        <taxon>Bacillati</taxon>
        <taxon>Actinomycetota</taxon>
        <taxon>Actinomycetes</taxon>
        <taxon>Kitasatosporales</taxon>
        <taxon>Streptomycetaceae</taxon>
        <taxon>Streptomyces</taxon>
    </lineage>
</organism>
<name>A0ABN1UP75_9ACTN</name>
<dbReference type="InterPro" id="IPR037523">
    <property type="entry name" value="VOC_core"/>
</dbReference>